<dbReference type="EMBL" id="REGN01000642">
    <property type="protein sequence ID" value="RNA40453.1"/>
    <property type="molecule type" value="Genomic_DNA"/>
</dbReference>
<proteinExistence type="predicted"/>
<protein>
    <submittedName>
        <fullName evidence="2">Uncharacterized protein</fullName>
    </submittedName>
</protein>
<feature type="transmembrane region" description="Helical" evidence="1">
    <location>
        <begin position="106"/>
        <end position="124"/>
    </location>
</feature>
<keyword evidence="1" id="KW-1133">Transmembrane helix</keyword>
<organism evidence="2 3">
    <name type="scientific">Brachionus plicatilis</name>
    <name type="common">Marine rotifer</name>
    <name type="synonym">Brachionus muelleri</name>
    <dbReference type="NCBI Taxonomy" id="10195"/>
    <lineage>
        <taxon>Eukaryota</taxon>
        <taxon>Metazoa</taxon>
        <taxon>Spiralia</taxon>
        <taxon>Gnathifera</taxon>
        <taxon>Rotifera</taxon>
        <taxon>Eurotatoria</taxon>
        <taxon>Monogononta</taxon>
        <taxon>Pseudotrocha</taxon>
        <taxon>Ploima</taxon>
        <taxon>Brachionidae</taxon>
        <taxon>Brachionus</taxon>
    </lineage>
</organism>
<evidence type="ECO:0000313" key="3">
    <source>
        <dbReference type="Proteomes" id="UP000276133"/>
    </source>
</evidence>
<keyword evidence="3" id="KW-1185">Reference proteome</keyword>
<reference evidence="2 3" key="1">
    <citation type="journal article" date="2018" name="Sci. Rep.">
        <title>Genomic signatures of local adaptation to the degree of environmental predictability in rotifers.</title>
        <authorList>
            <person name="Franch-Gras L."/>
            <person name="Hahn C."/>
            <person name="Garcia-Roger E.M."/>
            <person name="Carmona M.J."/>
            <person name="Serra M."/>
            <person name="Gomez A."/>
        </authorList>
    </citation>
    <scope>NUCLEOTIDE SEQUENCE [LARGE SCALE GENOMIC DNA]</scope>
    <source>
        <strain evidence="2">HYR1</strain>
    </source>
</reference>
<keyword evidence="1" id="KW-0472">Membrane</keyword>
<sequence>MSAIVGSYVPGPKWMGVEPSSATGFLGAREYIGYLKFSDLDFFEYVIKYYSIFCSSRLSNNSLASTVKENSSLLRKVFPTTFDPFSNHVIMSSNHHQKKNKNMKTFLINFLTLNSLTFLILDFIS</sequence>
<dbReference type="AlphaFoldDB" id="A0A3M7SXD8"/>
<dbReference type="Proteomes" id="UP000276133">
    <property type="component" value="Unassembled WGS sequence"/>
</dbReference>
<name>A0A3M7SXD8_BRAPC</name>
<evidence type="ECO:0000256" key="1">
    <source>
        <dbReference type="SAM" id="Phobius"/>
    </source>
</evidence>
<keyword evidence="1" id="KW-0812">Transmembrane</keyword>
<accession>A0A3M7SXD8</accession>
<gene>
    <name evidence="2" type="ORF">BpHYR1_013673</name>
</gene>
<evidence type="ECO:0000313" key="2">
    <source>
        <dbReference type="EMBL" id="RNA40453.1"/>
    </source>
</evidence>
<comment type="caution">
    <text evidence="2">The sequence shown here is derived from an EMBL/GenBank/DDBJ whole genome shotgun (WGS) entry which is preliminary data.</text>
</comment>